<comment type="similarity">
    <text evidence="2 6">Belongs to the eukaryotic ribosomal protein eL8 family.</text>
</comment>
<dbReference type="GO" id="GO:0031120">
    <property type="term" value="P:snRNA pseudouridine synthesis"/>
    <property type="evidence" value="ECO:0007669"/>
    <property type="project" value="UniProtKB-UniRule"/>
</dbReference>
<proteinExistence type="inferred from homology"/>
<comment type="subcellular location">
    <subcellularLocation>
        <location evidence="1 6">Nucleus</location>
        <location evidence="1 6">Nucleolus</location>
    </subcellularLocation>
</comment>
<evidence type="ECO:0000256" key="1">
    <source>
        <dbReference type="ARBA" id="ARBA00004604"/>
    </source>
</evidence>
<keyword evidence="3 6" id="KW-0694">RNA-binding</keyword>
<dbReference type="PANTHER" id="PTHR23105">
    <property type="entry name" value="RIBOSOMAL PROTEIN L7AE FAMILY MEMBER"/>
    <property type="match status" value="1"/>
</dbReference>
<organism evidence="9 10">
    <name type="scientific">Mesorhabditis belari</name>
    <dbReference type="NCBI Taxonomy" id="2138241"/>
    <lineage>
        <taxon>Eukaryota</taxon>
        <taxon>Metazoa</taxon>
        <taxon>Ecdysozoa</taxon>
        <taxon>Nematoda</taxon>
        <taxon>Chromadorea</taxon>
        <taxon>Rhabditida</taxon>
        <taxon>Rhabditina</taxon>
        <taxon>Rhabditomorpha</taxon>
        <taxon>Rhabditoidea</taxon>
        <taxon>Rhabditidae</taxon>
        <taxon>Mesorhabditinae</taxon>
        <taxon>Mesorhabditis</taxon>
    </lineage>
</organism>
<dbReference type="InterPro" id="IPR004038">
    <property type="entry name" value="Ribosomal_eL8/eL30/eS12/Gad45"/>
</dbReference>
<keyword evidence="9" id="KW-1185">Reference proteome</keyword>
<dbReference type="InterPro" id="IPR029064">
    <property type="entry name" value="Ribosomal_eL30-like_sf"/>
</dbReference>
<evidence type="ECO:0000256" key="3">
    <source>
        <dbReference type="ARBA" id="ARBA00022884"/>
    </source>
</evidence>
<evidence type="ECO:0000313" key="9">
    <source>
        <dbReference type="Proteomes" id="UP000887575"/>
    </source>
</evidence>
<dbReference type="Pfam" id="PF01248">
    <property type="entry name" value="Ribosomal_L7Ae"/>
    <property type="match status" value="1"/>
</dbReference>
<dbReference type="InterPro" id="IPR004037">
    <property type="entry name" value="Ribosomal_eL8-like_CS"/>
</dbReference>
<dbReference type="PRINTS" id="PR00881">
    <property type="entry name" value="L7ARS6FAMILY"/>
</dbReference>
<dbReference type="GO" id="GO:0031429">
    <property type="term" value="C:box H/ACA snoRNP complex"/>
    <property type="evidence" value="ECO:0007669"/>
    <property type="project" value="UniProtKB-UniRule"/>
</dbReference>
<evidence type="ECO:0000313" key="10">
    <source>
        <dbReference type="WBParaSite" id="MBELARI_LOCUS5265"/>
    </source>
</evidence>
<protein>
    <recommendedName>
        <fullName evidence="6">H/ACA ribonucleoprotein complex subunit 2</fullName>
    </recommendedName>
    <alternativeName>
        <fullName evidence="6">Nucleolar protein family A member 2</fullName>
    </alternativeName>
</protein>
<accession>A0AAF3FEG5</accession>
<evidence type="ECO:0000256" key="6">
    <source>
        <dbReference type="RuleBase" id="RU366039"/>
    </source>
</evidence>
<dbReference type="InterPro" id="IPR018492">
    <property type="entry name" value="Ribosomal_eL8/Nhp2"/>
</dbReference>
<comment type="function">
    <text evidence="6">Required for ribosome biogenesis. Part of a complex which catalyzes pseudouridylation of rRNA. This involves the isomerization of uridine such that the ribose is subsequently attached to C5, instead of the normal N1. Pseudouridine ('psi') residues may serve to stabilize the conformation of rRNAs.</text>
</comment>
<dbReference type="GO" id="GO:0042254">
    <property type="term" value="P:ribosome biogenesis"/>
    <property type="evidence" value="ECO:0007669"/>
    <property type="project" value="InterPro"/>
</dbReference>
<sequence>MGRKTLDADESLMDTSVANETLGEPSTEKDVYTDQCALVNAIASPLANRKLAKKVYKLIKKSTAEKNFLKKGMADVAKAIRKDEKGIVVLAGNVTPIDIYSHIPGYCEDKEIPYVFLPSRESLGLATGYRRSAIILLIKSHNSYKDLYDEVYEATNALYPEAKQ</sequence>
<evidence type="ECO:0000256" key="2">
    <source>
        <dbReference type="ARBA" id="ARBA00007337"/>
    </source>
</evidence>
<dbReference type="SUPFAM" id="SSF55315">
    <property type="entry name" value="L30e-like"/>
    <property type="match status" value="1"/>
</dbReference>
<comment type="function">
    <text evidence="6">Common component of the spliceosome and rRNA processing machinery.</text>
</comment>
<dbReference type="GO" id="GO:0000398">
    <property type="term" value="P:mRNA splicing, via spliceosome"/>
    <property type="evidence" value="ECO:0007669"/>
    <property type="project" value="UniProtKB-UniRule"/>
</dbReference>
<keyword evidence="4 6" id="KW-0539">Nucleus</keyword>
<dbReference type="AlphaFoldDB" id="A0AAF3FEG5"/>
<reference evidence="10" key="1">
    <citation type="submission" date="2024-02" db="UniProtKB">
        <authorList>
            <consortium name="WormBaseParasite"/>
        </authorList>
    </citation>
    <scope>IDENTIFICATION</scope>
</reference>
<dbReference type="PRINTS" id="PR00883">
    <property type="entry name" value="NUCLEARHMG"/>
</dbReference>
<dbReference type="InterPro" id="IPR002415">
    <property type="entry name" value="H/ACA_rnp_Nhp2-like"/>
</dbReference>
<dbReference type="PROSITE" id="PS01082">
    <property type="entry name" value="RIBOSOMAL_L7AE"/>
    <property type="match status" value="1"/>
</dbReference>
<evidence type="ECO:0000259" key="8">
    <source>
        <dbReference type="Pfam" id="PF01248"/>
    </source>
</evidence>
<feature type="region of interest" description="Disordered" evidence="7">
    <location>
        <begin position="1"/>
        <end position="26"/>
    </location>
</feature>
<dbReference type="GO" id="GO:0003723">
    <property type="term" value="F:RNA binding"/>
    <property type="evidence" value="ECO:0007669"/>
    <property type="project" value="UniProtKB-UniRule"/>
</dbReference>
<evidence type="ECO:0000256" key="4">
    <source>
        <dbReference type="ARBA" id="ARBA00023242"/>
    </source>
</evidence>
<dbReference type="InterPro" id="IPR050257">
    <property type="entry name" value="eL8/uL1-like"/>
</dbReference>
<dbReference type="WBParaSite" id="MBELARI_LOCUS5265">
    <property type="protein sequence ID" value="MBELARI_LOCUS5265"/>
    <property type="gene ID" value="MBELARI_LOCUS5265"/>
</dbReference>
<name>A0AAF3FEG5_9BILA</name>
<keyword evidence="5 6" id="KW-0687">Ribonucleoprotein</keyword>
<feature type="domain" description="Ribosomal protein eL8/eL30/eS12/Gadd45" evidence="8">
    <location>
        <begin position="53"/>
        <end position="147"/>
    </location>
</feature>
<dbReference type="Gene3D" id="3.30.1330.30">
    <property type="match status" value="1"/>
</dbReference>
<dbReference type="Proteomes" id="UP000887575">
    <property type="component" value="Unassembled WGS sequence"/>
</dbReference>
<evidence type="ECO:0000256" key="5">
    <source>
        <dbReference type="ARBA" id="ARBA00023274"/>
    </source>
</evidence>
<evidence type="ECO:0000256" key="7">
    <source>
        <dbReference type="SAM" id="MobiDB-lite"/>
    </source>
</evidence>